<dbReference type="InterPro" id="IPR029071">
    <property type="entry name" value="Ubiquitin-like_domsf"/>
</dbReference>
<proteinExistence type="predicted"/>
<protein>
    <recommendedName>
        <fullName evidence="3">Ubiquitin-like domain-containing protein</fullName>
    </recommendedName>
</protein>
<gene>
    <name evidence="4" type="ORF">DCAR_0417683</name>
</gene>
<feature type="domain" description="Ubiquitin-like" evidence="3">
    <location>
        <begin position="1"/>
        <end position="68"/>
    </location>
</feature>
<dbReference type="PRINTS" id="PR00348">
    <property type="entry name" value="UBIQUITIN"/>
</dbReference>
<dbReference type="SMART" id="SM00213">
    <property type="entry name" value="UBQ"/>
    <property type="match status" value="3"/>
</dbReference>
<evidence type="ECO:0000256" key="2">
    <source>
        <dbReference type="ARBA" id="ARBA00022843"/>
    </source>
</evidence>
<dbReference type="InterPro" id="IPR000626">
    <property type="entry name" value="Ubiquitin-like_dom"/>
</dbReference>
<feature type="domain" description="Ubiquitin-like" evidence="3">
    <location>
        <begin position="142"/>
        <end position="226"/>
    </location>
</feature>
<organism evidence="4 5">
    <name type="scientific">Daucus carota subsp. sativus</name>
    <name type="common">Carrot</name>
    <dbReference type="NCBI Taxonomy" id="79200"/>
    <lineage>
        <taxon>Eukaryota</taxon>
        <taxon>Viridiplantae</taxon>
        <taxon>Streptophyta</taxon>
        <taxon>Embryophyta</taxon>
        <taxon>Tracheophyta</taxon>
        <taxon>Spermatophyta</taxon>
        <taxon>Magnoliopsida</taxon>
        <taxon>eudicotyledons</taxon>
        <taxon>Gunneridae</taxon>
        <taxon>Pentapetalae</taxon>
        <taxon>asterids</taxon>
        <taxon>campanulids</taxon>
        <taxon>Apiales</taxon>
        <taxon>Apiaceae</taxon>
        <taxon>Apioideae</taxon>
        <taxon>Scandiceae</taxon>
        <taxon>Daucinae</taxon>
        <taxon>Daucus</taxon>
        <taxon>Daucus sect. Daucus</taxon>
    </lineage>
</organism>
<keyword evidence="5" id="KW-1185">Reference proteome</keyword>
<keyword evidence="1" id="KW-1017">Isopeptide bond</keyword>
<dbReference type="GO" id="GO:0003729">
    <property type="term" value="F:mRNA binding"/>
    <property type="evidence" value="ECO:0007669"/>
    <property type="project" value="UniProtKB-ARBA"/>
</dbReference>
<dbReference type="InterPro" id="IPR019956">
    <property type="entry name" value="Ubiquitin_dom"/>
</dbReference>
<dbReference type="Pfam" id="PF00240">
    <property type="entry name" value="ubiquitin"/>
    <property type="match status" value="3"/>
</dbReference>
<evidence type="ECO:0000313" key="5">
    <source>
        <dbReference type="Proteomes" id="UP000077755"/>
    </source>
</evidence>
<dbReference type="SUPFAM" id="SSF54236">
    <property type="entry name" value="Ubiquitin-like"/>
    <property type="match status" value="3"/>
</dbReference>
<reference evidence="4" key="2">
    <citation type="submission" date="2022-03" db="EMBL/GenBank/DDBJ databases">
        <title>Draft title - Genomic analysis of global carrot germplasm unveils the trajectory of domestication and the origin of high carotenoid orange carrot.</title>
        <authorList>
            <person name="Iorizzo M."/>
            <person name="Ellison S."/>
            <person name="Senalik D."/>
            <person name="Macko-Podgorni A."/>
            <person name="Grzebelus D."/>
            <person name="Bostan H."/>
            <person name="Rolling W."/>
            <person name="Curaba J."/>
            <person name="Simon P."/>
        </authorList>
    </citation>
    <scope>NUCLEOTIDE SEQUENCE</scope>
    <source>
        <tissue evidence="4">Leaf</tissue>
    </source>
</reference>
<dbReference type="EMBL" id="CP093346">
    <property type="protein sequence ID" value="WOG98342.1"/>
    <property type="molecule type" value="Genomic_DNA"/>
</dbReference>
<dbReference type="Proteomes" id="UP000077755">
    <property type="component" value="Chromosome 4"/>
</dbReference>
<evidence type="ECO:0000256" key="1">
    <source>
        <dbReference type="ARBA" id="ARBA00022499"/>
    </source>
</evidence>
<reference evidence="4" key="1">
    <citation type="journal article" date="2016" name="Nat. Genet.">
        <title>A high-quality carrot genome assembly provides new insights into carotenoid accumulation and asterid genome evolution.</title>
        <authorList>
            <person name="Iorizzo M."/>
            <person name="Ellison S."/>
            <person name="Senalik D."/>
            <person name="Zeng P."/>
            <person name="Satapoomin P."/>
            <person name="Huang J."/>
            <person name="Bowman M."/>
            <person name="Iovene M."/>
            <person name="Sanseverino W."/>
            <person name="Cavagnaro P."/>
            <person name="Yildiz M."/>
            <person name="Macko-Podgorni A."/>
            <person name="Moranska E."/>
            <person name="Grzebelus E."/>
            <person name="Grzebelus D."/>
            <person name="Ashrafi H."/>
            <person name="Zheng Z."/>
            <person name="Cheng S."/>
            <person name="Spooner D."/>
            <person name="Van Deynze A."/>
            <person name="Simon P."/>
        </authorList>
    </citation>
    <scope>NUCLEOTIDE SEQUENCE</scope>
    <source>
        <tissue evidence="4">Leaf</tissue>
    </source>
</reference>
<dbReference type="KEGG" id="dcr:108217464"/>
<keyword evidence="2" id="KW-0832">Ubl conjugation</keyword>
<dbReference type="Gene3D" id="3.10.20.90">
    <property type="entry name" value="Phosphatidylinositol 3-kinase Catalytic Subunit, Chain A, domain 1"/>
    <property type="match status" value="3"/>
</dbReference>
<dbReference type="PANTHER" id="PTHR10666">
    <property type="entry name" value="UBIQUITIN"/>
    <property type="match status" value="1"/>
</dbReference>
<feature type="domain" description="Ubiquitin-like" evidence="3">
    <location>
        <begin position="73"/>
        <end position="149"/>
    </location>
</feature>
<dbReference type="AlphaFoldDB" id="A0AAF1AZ05"/>
<accession>A0AAF1AZ05</accession>
<evidence type="ECO:0000313" key="4">
    <source>
        <dbReference type="EMBL" id="WOG98342.1"/>
    </source>
</evidence>
<dbReference type="CDD" id="cd17039">
    <property type="entry name" value="Ubl_ubiquitin_like"/>
    <property type="match status" value="2"/>
</dbReference>
<sequence length="275" mass="31277">MKIFLRTPSGTYLPPLNNVETLEDIKTSVNRITGIATDRQRFTFAGKYLDHVTSLAEHKILDGSVLHVYELSFQLFVRTLSGNTITIDNNHSSDSIGRVMDKIEQKDGMPSWYNVLVHAGRQLQRERSLADYDIDKEAMLFMASRLRSYSGMEERFDGLSIYGKLTVAVKTSDTIEIVKTKIMDKFSLPRQPDRLLLSFNGNVMEDDTSTLKANDVRVGSVLGLTLAPPLWVRKRKRESEEDEDVKERGRKLVHLVCKIGEQGLGRGLEEVQQNW</sequence>
<evidence type="ECO:0000259" key="3">
    <source>
        <dbReference type="PROSITE" id="PS50053"/>
    </source>
</evidence>
<dbReference type="PROSITE" id="PS50053">
    <property type="entry name" value="UBIQUITIN_2"/>
    <property type="match status" value="3"/>
</dbReference>
<dbReference type="InterPro" id="IPR050158">
    <property type="entry name" value="Ubiquitin_ubiquitin-like"/>
</dbReference>
<name>A0AAF1AZ05_DAUCS</name>